<feature type="domain" description="DUF4283" evidence="2">
    <location>
        <begin position="66"/>
        <end position="146"/>
    </location>
</feature>
<accession>A0A1R3IWC3</accession>
<gene>
    <name evidence="4" type="ORF">COLO4_20867</name>
</gene>
<evidence type="ECO:0000256" key="1">
    <source>
        <dbReference type="SAM" id="MobiDB-lite"/>
    </source>
</evidence>
<dbReference type="OrthoDB" id="1690666at2759"/>
<organism evidence="4 5">
    <name type="scientific">Corchorus olitorius</name>
    <dbReference type="NCBI Taxonomy" id="93759"/>
    <lineage>
        <taxon>Eukaryota</taxon>
        <taxon>Viridiplantae</taxon>
        <taxon>Streptophyta</taxon>
        <taxon>Embryophyta</taxon>
        <taxon>Tracheophyta</taxon>
        <taxon>Spermatophyta</taxon>
        <taxon>Magnoliopsida</taxon>
        <taxon>eudicotyledons</taxon>
        <taxon>Gunneridae</taxon>
        <taxon>Pentapetalae</taxon>
        <taxon>rosids</taxon>
        <taxon>malvids</taxon>
        <taxon>Malvales</taxon>
        <taxon>Malvaceae</taxon>
        <taxon>Grewioideae</taxon>
        <taxon>Apeibeae</taxon>
        <taxon>Corchorus</taxon>
    </lineage>
</organism>
<evidence type="ECO:0000259" key="2">
    <source>
        <dbReference type="Pfam" id="PF14111"/>
    </source>
</evidence>
<comment type="caution">
    <text evidence="4">The sequence shown here is derived from an EMBL/GenBank/DDBJ whole genome shotgun (WGS) entry which is preliminary data.</text>
</comment>
<reference evidence="5" key="1">
    <citation type="submission" date="2013-09" db="EMBL/GenBank/DDBJ databases">
        <title>Corchorus olitorius genome sequencing.</title>
        <authorList>
            <person name="Alam M."/>
            <person name="Haque M.S."/>
            <person name="Islam M.S."/>
            <person name="Emdad E.M."/>
            <person name="Islam M.M."/>
            <person name="Ahmed B."/>
            <person name="Halim A."/>
            <person name="Hossen Q.M.M."/>
            <person name="Hossain M.Z."/>
            <person name="Ahmed R."/>
            <person name="Khan M.M."/>
            <person name="Islam R."/>
            <person name="Rashid M.M."/>
            <person name="Khan S.A."/>
            <person name="Rahman M.S."/>
            <person name="Alam M."/>
            <person name="Yahiya A.S."/>
            <person name="Khan M.S."/>
            <person name="Azam M.S."/>
            <person name="Haque T."/>
            <person name="Lashkar M.Z.H."/>
            <person name="Akhand A.I."/>
            <person name="Morshed G."/>
            <person name="Roy S."/>
            <person name="Uddin K.S."/>
            <person name="Rabeya T."/>
            <person name="Hossain A.S."/>
            <person name="Chowdhury A."/>
            <person name="Snigdha A.R."/>
            <person name="Mortoza M.S."/>
            <person name="Matin S.A."/>
            <person name="Hoque S.M.E."/>
            <person name="Islam M.K."/>
            <person name="Roy D.K."/>
            <person name="Haider R."/>
            <person name="Moosa M.M."/>
            <person name="Elias S.M."/>
            <person name="Hasan A.M."/>
            <person name="Jahan S."/>
            <person name="Shafiuddin M."/>
            <person name="Mahmood N."/>
            <person name="Shommy N.S."/>
        </authorList>
    </citation>
    <scope>NUCLEOTIDE SEQUENCE [LARGE SCALE GENOMIC DNA]</scope>
    <source>
        <strain evidence="5">cv. O-4</strain>
    </source>
</reference>
<proteinExistence type="predicted"/>
<dbReference type="InterPro" id="IPR025558">
    <property type="entry name" value="DUF4283"/>
</dbReference>
<feature type="domain" description="Zinc knuckle CX2CX4HX4C" evidence="3">
    <location>
        <begin position="207"/>
        <end position="254"/>
    </location>
</feature>
<dbReference type="Pfam" id="PF14392">
    <property type="entry name" value="zf-CCHC_4"/>
    <property type="match status" value="1"/>
</dbReference>
<feature type="compositionally biased region" description="Basic and acidic residues" evidence="1">
    <location>
        <begin position="749"/>
        <end position="758"/>
    </location>
</feature>
<dbReference type="PANTHER" id="PTHR31286">
    <property type="entry name" value="GLYCINE-RICH CELL WALL STRUCTURAL PROTEIN 1.8-LIKE"/>
    <property type="match status" value="1"/>
</dbReference>
<feature type="region of interest" description="Disordered" evidence="1">
    <location>
        <begin position="690"/>
        <end position="783"/>
    </location>
</feature>
<feature type="compositionally biased region" description="Basic and acidic residues" evidence="1">
    <location>
        <begin position="707"/>
        <end position="721"/>
    </location>
</feature>
<keyword evidence="5" id="KW-1185">Reference proteome</keyword>
<evidence type="ECO:0000313" key="4">
    <source>
        <dbReference type="EMBL" id="OMO86897.1"/>
    </source>
</evidence>
<evidence type="ECO:0000313" key="5">
    <source>
        <dbReference type="Proteomes" id="UP000187203"/>
    </source>
</evidence>
<dbReference type="PANTHER" id="PTHR31286:SF167">
    <property type="entry name" value="OS09G0268800 PROTEIN"/>
    <property type="match status" value="1"/>
</dbReference>
<evidence type="ECO:0008006" key="6">
    <source>
        <dbReference type="Google" id="ProtNLM"/>
    </source>
</evidence>
<dbReference type="Proteomes" id="UP000187203">
    <property type="component" value="Unassembled WGS sequence"/>
</dbReference>
<protein>
    <recommendedName>
        <fullName evidence="6">DUF4283 domain-containing protein</fullName>
    </recommendedName>
</protein>
<dbReference type="InterPro" id="IPR040256">
    <property type="entry name" value="At4g02000-like"/>
</dbReference>
<dbReference type="AlphaFoldDB" id="A0A1R3IWC3"/>
<sequence length="783" mass="90000">MAEPNQINIKFLRECSWTDSDSPTEESEEKIDSNIQAVHPRPAPPFRSRLSHKIRLNSEDIMETREEANKCIVGFMLDMRRFPIESIQRWVQQEWEPTSEVSVIGRDDNRYLIYFSDDTDRQVAIEQTPWNFQGAFFATRKWNPNIPLGEIVLDRIELWLQIWGLPIEYQNAVAVGKLARTAGEVIRIDWRHQRPRNIRFLRVRIALDPRQPLAAGCTLEMDDGTVRWINFSYEKVNKLCLSCGMLGHTHPYCSKDAVEVDRLARQRMRPIIERYGHPIVTDPQNNFFSNEMRAFLHRAIRRTTKIAYGERRSRQNQIPLINMENSAHYERGSLSGTTNQNLELWQVVSGNELQTVYEDVAAEEAQMTATEPKEQRTSELENTRNLGGEEVQAQLQSLMLRDEPRESPQDIVASLEELQVIETTQIIEISESTETLPLENGLDDNIADTLQSLQDLHHPIQPQPQPNQVVPLEPDLQIFEYPTMEPLIGPLIEFDNSVERLEQLEERHSRGLQNMADIEDMQFALNREHDRFENICNEIVRQSAEMLEGLQNRHLNDPTVQPSNNSARWINLPQGGVIYTNARLQTAHEQNTAESSQMGVQRREQRWLRTREELEFELNLQMEQQKLRMVESQVTLNPSTRENINSTSQPTNLEGQSSTLLLESGSPVNPASPGFICTVNEENLVSAFLRDTPSPDSRAEEEEKEQPDDNQHQEESNRSEVENQCAKRKRIEDESSVTTMTGGRNVKQRMGDSGKESAEVGDNNKFSAEGSRLVVPQQQPKGP</sequence>
<name>A0A1R3IWC3_9ROSI</name>
<evidence type="ECO:0000259" key="3">
    <source>
        <dbReference type="Pfam" id="PF14392"/>
    </source>
</evidence>
<dbReference type="Pfam" id="PF14111">
    <property type="entry name" value="DUF4283"/>
    <property type="match status" value="1"/>
</dbReference>
<dbReference type="EMBL" id="AWUE01017495">
    <property type="protein sequence ID" value="OMO86897.1"/>
    <property type="molecule type" value="Genomic_DNA"/>
</dbReference>
<dbReference type="InterPro" id="IPR025836">
    <property type="entry name" value="Zn_knuckle_CX2CX4HX4C"/>
</dbReference>